<organism evidence="5 6">
    <name type="scientific">Lutimonas vermicola</name>
    <dbReference type="NCBI Taxonomy" id="414288"/>
    <lineage>
        <taxon>Bacteria</taxon>
        <taxon>Pseudomonadati</taxon>
        <taxon>Bacteroidota</taxon>
        <taxon>Flavobacteriia</taxon>
        <taxon>Flavobacteriales</taxon>
        <taxon>Flavobacteriaceae</taxon>
        <taxon>Lutimonas</taxon>
    </lineage>
</organism>
<evidence type="ECO:0000313" key="5">
    <source>
        <dbReference type="EMBL" id="MEL4456928.1"/>
    </source>
</evidence>
<dbReference type="PANTHER" id="PTHR44858">
    <property type="entry name" value="TETRATRICOPEPTIDE REPEAT PROTEIN 6"/>
    <property type="match status" value="1"/>
</dbReference>
<dbReference type="Pfam" id="PF07719">
    <property type="entry name" value="TPR_2"/>
    <property type="match status" value="1"/>
</dbReference>
<accession>A0ABU9L499</accession>
<dbReference type="InterPro" id="IPR013105">
    <property type="entry name" value="TPR_2"/>
</dbReference>
<feature type="transmembrane region" description="Helical" evidence="4">
    <location>
        <begin position="12"/>
        <end position="35"/>
    </location>
</feature>
<evidence type="ECO:0000256" key="1">
    <source>
        <dbReference type="ARBA" id="ARBA00022737"/>
    </source>
</evidence>
<dbReference type="InterPro" id="IPR050498">
    <property type="entry name" value="Ycf3"/>
</dbReference>
<proteinExistence type="predicted"/>
<dbReference type="Pfam" id="PF13181">
    <property type="entry name" value="TPR_8"/>
    <property type="match status" value="1"/>
</dbReference>
<feature type="repeat" description="TPR" evidence="3">
    <location>
        <begin position="407"/>
        <end position="440"/>
    </location>
</feature>
<dbReference type="InterPro" id="IPR011990">
    <property type="entry name" value="TPR-like_helical_dom_sf"/>
</dbReference>
<feature type="transmembrane region" description="Helical" evidence="4">
    <location>
        <begin position="47"/>
        <end position="67"/>
    </location>
</feature>
<dbReference type="PROSITE" id="PS50005">
    <property type="entry name" value="TPR"/>
    <property type="match status" value="1"/>
</dbReference>
<sequence length="574" mass="65530">MENQLKNIKKRQIWRSLLAYPAAAFVIIQAVEFFINNYELNPKLLTFSLILLIGGFFVSVMWNWNHGEKGIQKFTYKEIMSYGIVLAITLFCGGYYWKNTPTVNGASDASIGDSSNRLAVLPFENKSTDSSLIYLSDGIPENLINRLSLMTNLKVLSRNSTFILDDADRNSSGVRKKLDADLLLTGRVENLNNQLVVNCQLINVNDNVQIWGEKVFYDNENVIELEENIVTSLLNSLPSSLRRKDGNFQNDKAINPKAKSHFMKGRALSYGSTKEEAENALEHFRKAIEIDPNFTPAYVAIANEKIIQAMFSTATREEIFNEARTAVQTALAFDPNSSEAYYVDGAIKFYGDFNWEGAENSYKKSLEINPYNVNAYIRYSAFLGAMKRHKESIIMADKAIALDPISISSLHNLGWVHLIAGNFKESEDAFSEALALHPNWIWGYVKRGYSRMFQNKCELAEADAIKARELLGDWGSELIESTFIFNYGTCGNEEKKKELIDNFFRHVNADNYDDPYAVFMVYYLKGELETALDWAERSIAEKEASSYLFNIDIFYRNDLLEHPRFIKLRKDMNF</sequence>
<dbReference type="Gene3D" id="1.25.40.10">
    <property type="entry name" value="Tetratricopeptide repeat domain"/>
    <property type="match status" value="2"/>
</dbReference>
<gene>
    <name evidence="5" type="ORF">AABB81_13545</name>
</gene>
<dbReference type="EMBL" id="JBCDNA010000003">
    <property type="protein sequence ID" value="MEL4456928.1"/>
    <property type="molecule type" value="Genomic_DNA"/>
</dbReference>
<protein>
    <submittedName>
        <fullName evidence="5">Tetratricopeptide repeat protein</fullName>
    </submittedName>
</protein>
<keyword evidence="6" id="KW-1185">Reference proteome</keyword>
<dbReference type="InterPro" id="IPR019734">
    <property type="entry name" value="TPR_rpt"/>
</dbReference>
<comment type="caution">
    <text evidence="5">The sequence shown here is derived from an EMBL/GenBank/DDBJ whole genome shotgun (WGS) entry which is preliminary data.</text>
</comment>
<keyword evidence="1" id="KW-0677">Repeat</keyword>
<dbReference type="RefSeq" id="WP_342161092.1">
    <property type="nucleotide sequence ID" value="NZ_JBCDNA010000003.1"/>
</dbReference>
<evidence type="ECO:0000256" key="4">
    <source>
        <dbReference type="SAM" id="Phobius"/>
    </source>
</evidence>
<dbReference type="Gene3D" id="3.40.50.10070">
    <property type="entry name" value="TolB, N-terminal domain"/>
    <property type="match status" value="1"/>
</dbReference>
<dbReference type="SMART" id="SM00028">
    <property type="entry name" value="TPR"/>
    <property type="match status" value="5"/>
</dbReference>
<reference evidence="5 6" key="1">
    <citation type="submission" date="2024-04" db="EMBL/GenBank/DDBJ databases">
        <title>whole genome sequencing of Lutimonas vermicola strain IMCC1616.</title>
        <authorList>
            <person name="Bae S.S."/>
        </authorList>
    </citation>
    <scope>NUCLEOTIDE SEQUENCE [LARGE SCALE GENOMIC DNA]</scope>
    <source>
        <strain evidence="5 6">IMCC1616</strain>
    </source>
</reference>
<evidence type="ECO:0000256" key="2">
    <source>
        <dbReference type="ARBA" id="ARBA00022803"/>
    </source>
</evidence>
<name>A0ABU9L499_9FLAO</name>
<keyword evidence="4" id="KW-0472">Membrane</keyword>
<dbReference type="SUPFAM" id="SSF48452">
    <property type="entry name" value="TPR-like"/>
    <property type="match status" value="1"/>
</dbReference>
<evidence type="ECO:0000256" key="3">
    <source>
        <dbReference type="PROSITE-ProRule" id="PRU00339"/>
    </source>
</evidence>
<keyword evidence="4" id="KW-0812">Transmembrane</keyword>
<dbReference type="PANTHER" id="PTHR44858:SF1">
    <property type="entry name" value="UDP-N-ACETYLGLUCOSAMINE--PEPTIDE N-ACETYLGLUCOSAMINYLTRANSFERASE SPINDLY-RELATED"/>
    <property type="match status" value="1"/>
</dbReference>
<evidence type="ECO:0000313" key="6">
    <source>
        <dbReference type="Proteomes" id="UP001474120"/>
    </source>
</evidence>
<keyword evidence="4" id="KW-1133">Transmembrane helix</keyword>
<keyword evidence="2 3" id="KW-0802">TPR repeat</keyword>
<dbReference type="Proteomes" id="UP001474120">
    <property type="component" value="Unassembled WGS sequence"/>
</dbReference>
<feature type="transmembrane region" description="Helical" evidence="4">
    <location>
        <begin position="79"/>
        <end position="97"/>
    </location>
</feature>